<evidence type="ECO:0000256" key="1">
    <source>
        <dbReference type="ARBA" id="ARBA00006594"/>
    </source>
</evidence>
<keyword evidence="7" id="KW-0540">Nuclease</keyword>
<accession>A0ABQ2A619</accession>
<dbReference type="EMBL" id="BMGY01000013">
    <property type="protein sequence ID" value="GGH84687.1"/>
    <property type="molecule type" value="Genomic_DNA"/>
</dbReference>
<keyword evidence="8" id="KW-1185">Reference proteome</keyword>
<dbReference type="PANTHER" id="PTHR30481">
    <property type="entry name" value="DNA ADENINE METHYLASE"/>
    <property type="match status" value="1"/>
</dbReference>
<evidence type="ECO:0000313" key="8">
    <source>
        <dbReference type="Proteomes" id="UP000637774"/>
    </source>
</evidence>
<dbReference type="InterPro" id="IPR012263">
    <property type="entry name" value="M_m6A_EcoRV"/>
</dbReference>
<comment type="catalytic activity">
    <reaction evidence="6">
        <text>a 2'-deoxyadenosine in DNA + S-adenosyl-L-methionine = an N(6)-methyl-2'-deoxyadenosine in DNA + S-adenosyl-L-homocysteine + H(+)</text>
        <dbReference type="Rhea" id="RHEA:15197"/>
        <dbReference type="Rhea" id="RHEA-COMP:12418"/>
        <dbReference type="Rhea" id="RHEA-COMP:12419"/>
        <dbReference type="ChEBI" id="CHEBI:15378"/>
        <dbReference type="ChEBI" id="CHEBI:57856"/>
        <dbReference type="ChEBI" id="CHEBI:59789"/>
        <dbReference type="ChEBI" id="CHEBI:90615"/>
        <dbReference type="ChEBI" id="CHEBI:90616"/>
        <dbReference type="EC" id="2.1.1.72"/>
    </reaction>
</comment>
<dbReference type="GO" id="GO:0004519">
    <property type="term" value="F:endonuclease activity"/>
    <property type="evidence" value="ECO:0007669"/>
    <property type="project" value="UniProtKB-KW"/>
</dbReference>
<dbReference type="InterPro" id="IPR023095">
    <property type="entry name" value="Ade_MeTrfase_dom_2"/>
</dbReference>
<dbReference type="SUPFAM" id="SSF53335">
    <property type="entry name" value="S-adenosyl-L-methionine-dependent methyltransferases"/>
    <property type="match status" value="1"/>
</dbReference>
<dbReference type="PANTHER" id="PTHR30481:SF3">
    <property type="entry name" value="DNA ADENINE METHYLASE"/>
    <property type="match status" value="1"/>
</dbReference>
<gene>
    <name evidence="7" type="ORF">GCM10011495_17180</name>
</gene>
<dbReference type="EC" id="2.1.1.72" evidence="2"/>
<name>A0ABQ2A619_9BACT</name>
<keyword evidence="4" id="KW-0808">Transferase</keyword>
<keyword evidence="3" id="KW-0489">Methyltransferase</keyword>
<dbReference type="RefSeq" id="WP_188561657.1">
    <property type="nucleotide sequence ID" value="NZ_BMGY01000013.1"/>
</dbReference>
<evidence type="ECO:0000256" key="2">
    <source>
        <dbReference type="ARBA" id="ARBA00011900"/>
    </source>
</evidence>
<proteinExistence type="inferred from homology"/>
<protein>
    <recommendedName>
        <fullName evidence="2">site-specific DNA-methyltransferase (adenine-specific)</fullName>
        <ecNumber evidence="2">2.1.1.72</ecNumber>
    </recommendedName>
</protein>
<keyword evidence="5" id="KW-0949">S-adenosyl-L-methionine</keyword>
<keyword evidence="7" id="KW-0255">Endonuclease</keyword>
<dbReference type="Pfam" id="PF02086">
    <property type="entry name" value="MethyltransfD12"/>
    <property type="match status" value="1"/>
</dbReference>
<keyword evidence="7" id="KW-0378">Hydrolase</keyword>
<dbReference type="NCBIfam" id="TIGR00571">
    <property type="entry name" value="dam"/>
    <property type="match status" value="1"/>
</dbReference>
<sequence length="310" mass="35069">MDLFGEVSGAKPFLKWAGGKRQLIPTIQAALPDTFAQETDLTYIEPFIGGGAVLFWMLQQYPNVRRAIINDINPDLTTAYRVVQQRPEELIKALSAVQEFYHKLPTEGVRRSYFEELRAEFNQRPLEPLRNTVVLIFLNRTCFNGLYRVNSKGGFNVPFGRYDRPTICNAATIRADSALLARVTILNGDFAEVLTHVPNNGFFYFDPPYKPLSKTALFNAYATETFDDASQCRLAAFCRDLDAQGHRWLLSNSDVQNTDVADAYFDDLYAGFAVRRIQAKRIINSKAEGRGHISELLINNFAPTEIPQLL</sequence>
<dbReference type="Gene3D" id="3.40.50.150">
    <property type="entry name" value="Vaccinia Virus protein VP39"/>
    <property type="match status" value="1"/>
</dbReference>
<dbReference type="InterPro" id="IPR012327">
    <property type="entry name" value="MeTrfase_D12"/>
</dbReference>
<evidence type="ECO:0000313" key="7">
    <source>
        <dbReference type="EMBL" id="GGH84687.1"/>
    </source>
</evidence>
<evidence type="ECO:0000256" key="5">
    <source>
        <dbReference type="ARBA" id="ARBA00022691"/>
    </source>
</evidence>
<dbReference type="Gene3D" id="1.10.1020.10">
    <property type="entry name" value="Adenine-specific Methyltransferase, Domain 2"/>
    <property type="match status" value="1"/>
</dbReference>
<reference evidence="8" key="1">
    <citation type="journal article" date="2019" name="Int. J. Syst. Evol. Microbiol.">
        <title>The Global Catalogue of Microorganisms (GCM) 10K type strain sequencing project: providing services to taxonomists for standard genome sequencing and annotation.</title>
        <authorList>
            <consortium name="The Broad Institute Genomics Platform"/>
            <consortium name="The Broad Institute Genome Sequencing Center for Infectious Disease"/>
            <person name="Wu L."/>
            <person name="Ma J."/>
        </authorList>
    </citation>
    <scope>NUCLEOTIDE SEQUENCE [LARGE SCALE GENOMIC DNA]</scope>
    <source>
        <strain evidence="8">CGMCC 1.14966</strain>
    </source>
</reference>
<evidence type="ECO:0000256" key="3">
    <source>
        <dbReference type="ARBA" id="ARBA00022603"/>
    </source>
</evidence>
<dbReference type="PRINTS" id="PR00505">
    <property type="entry name" value="D12N6MTFRASE"/>
</dbReference>
<evidence type="ECO:0000256" key="6">
    <source>
        <dbReference type="ARBA" id="ARBA00047942"/>
    </source>
</evidence>
<comment type="similarity">
    <text evidence="1">Belongs to the N(4)/N(6)-methyltransferase family.</text>
</comment>
<comment type="caution">
    <text evidence="7">The sequence shown here is derived from an EMBL/GenBank/DDBJ whole genome shotgun (WGS) entry which is preliminary data.</text>
</comment>
<organism evidence="7 8">
    <name type="scientific">Hymenobacter frigidus</name>
    <dbReference type="NCBI Taxonomy" id="1524095"/>
    <lineage>
        <taxon>Bacteria</taxon>
        <taxon>Pseudomonadati</taxon>
        <taxon>Bacteroidota</taxon>
        <taxon>Cytophagia</taxon>
        <taxon>Cytophagales</taxon>
        <taxon>Hymenobacteraceae</taxon>
        <taxon>Hymenobacter</taxon>
    </lineage>
</organism>
<dbReference type="PIRSF" id="PIRSF000398">
    <property type="entry name" value="M_m6A_EcoRV"/>
    <property type="match status" value="1"/>
</dbReference>
<dbReference type="InterPro" id="IPR029063">
    <property type="entry name" value="SAM-dependent_MTases_sf"/>
</dbReference>
<dbReference type="Proteomes" id="UP000637774">
    <property type="component" value="Unassembled WGS sequence"/>
</dbReference>
<evidence type="ECO:0000256" key="4">
    <source>
        <dbReference type="ARBA" id="ARBA00022679"/>
    </source>
</evidence>